<evidence type="ECO:0000256" key="5">
    <source>
        <dbReference type="ARBA" id="ARBA00023065"/>
    </source>
</evidence>
<dbReference type="InterPro" id="IPR051881">
    <property type="entry name" value="Copper_transport_ATOX1-like"/>
</dbReference>
<evidence type="ECO:0000256" key="8">
    <source>
        <dbReference type="ARBA" id="ARBA00038171"/>
    </source>
</evidence>
<dbReference type="InterPro" id="IPR006121">
    <property type="entry name" value="HMA_dom"/>
</dbReference>
<keyword evidence="3" id="KW-0187">Copper transport</keyword>
<dbReference type="SUPFAM" id="SSF55008">
    <property type="entry name" value="HMA, heavy metal-associated domain"/>
    <property type="match status" value="1"/>
</dbReference>
<keyword evidence="14" id="KW-1185">Reference proteome</keyword>
<comment type="function">
    <text evidence="7">Binds and deliver cytosolic copper to the copper ATPase proteins. May be important in cellular antioxidant defense.</text>
</comment>
<dbReference type="Proteomes" id="UP000316759">
    <property type="component" value="Unassembled WGS sequence"/>
</dbReference>
<evidence type="ECO:0000313" key="13">
    <source>
        <dbReference type="EMBL" id="TPP59489.1"/>
    </source>
</evidence>
<keyword evidence="1" id="KW-0813">Transport</keyword>
<dbReference type="PROSITE" id="PS50846">
    <property type="entry name" value="HMA_2"/>
    <property type="match status" value="1"/>
</dbReference>
<reference evidence="13 14" key="1">
    <citation type="submission" date="2019-04" db="EMBL/GenBank/DDBJ databases">
        <title>Annotation for the trematode Fasciola gigantica.</title>
        <authorList>
            <person name="Choi Y.-J."/>
        </authorList>
    </citation>
    <scope>NUCLEOTIDE SEQUENCE [LARGE SCALE GENOMIC DNA]</scope>
    <source>
        <strain evidence="13">Uganda_cow_1</strain>
    </source>
</reference>
<comment type="similarity">
    <text evidence="8">Belongs to the ATX1 family.</text>
</comment>
<name>A0A504YGY6_FASGI</name>
<feature type="domain" description="HMA" evidence="12">
    <location>
        <begin position="1"/>
        <end position="65"/>
    </location>
</feature>
<evidence type="ECO:0000256" key="11">
    <source>
        <dbReference type="ARBA" id="ARBA00046351"/>
    </source>
</evidence>
<protein>
    <recommendedName>
        <fullName evidence="9">Copper transport protein ATOX1</fullName>
    </recommendedName>
    <alternativeName>
        <fullName evidence="10">Metal transport protein ATX1</fullName>
    </alternativeName>
</protein>
<evidence type="ECO:0000256" key="7">
    <source>
        <dbReference type="ARBA" id="ARBA00037651"/>
    </source>
</evidence>
<dbReference type="InterPro" id="IPR036163">
    <property type="entry name" value="HMA_dom_sf"/>
</dbReference>
<dbReference type="AlphaFoldDB" id="A0A504YGY6"/>
<evidence type="ECO:0000256" key="10">
    <source>
        <dbReference type="ARBA" id="ARBA00043201"/>
    </source>
</evidence>
<gene>
    <name evidence="13" type="ORF">FGIG_09974</name>
</gene>
<evidence type="ECO:0000256" key="1">
    <source>
        <dbReference type="ARBA" id="ARBA00022448"/>
    </source>
</evidence>
<evidence type="ECO:0000313" key="14">
    <source>
        <dbReference type="Proteomes" id="UP000316759"/>
    </source>
</evidence>
<dbReference type="EMBL" id="SUNJ01010649">
    <property type="protein sequence ID" value="TPP59489.1"/>
    <property type="molecule type" value="Genomic_DNA"/>
</dbReference>
<evidence type="ECO:0000259" key="12">
    <source>
        <dbReference type="PROSITE" id="PS50846"/>
    </source>
</evidence>
<dbReference type="CDD" id="cd00371">
    <property type="entry name" value="HMA"/>
    <property type="match status" value="1"/>
</dbReference>
<dbReference type="GO" id="GO:0046872">
    <property type="term" value="F:metal ion binding"/>
    <property type="evidence" value="ECO:0007669"/>
    <property type="project" value="UniProtKB-KW"/>
</dbReference>
<keyword evidence="2" id="KW-0479">Metal-binding</keyword>
<accession>A0A504YGY6</accession>
<dbReference type="Pfam" id="PF00403">
    <property type="entry name" value="HMA"/>
    <property type="match status" value="1"/>
</dbReference>
<evidence type="ECO:0000256" key="2">
    <source>
        <dbReference type="ARBA" id="ARBA00022723"/>
    </source>
</evidence>
<dbReference type="Gene3D" id="3.30.70.100">
    <property type="match status" value="1"/>
</dbReference>
<proteinExistence type="inferred from homology"/>
<comment type="subunit">
    <text evidence="11">Homodimer. Interacts with ATP7B. Interacts with ATP7A. Interacts (via dimer form) with SLC31A1 (via C-terminal domain); this interaction improves ATOX1 stability and controls intracellular Cu(I) levels.</text>
</comment>
<keyword evidence="5" id="KW-0406">Ion transport</keyword>
<keyword evidence="6" id="KW-0143">Chaperone</keyword>
<comment type="caution">
    <text evidence="13">The sequence shown here is derived from an EMBL/GenBank/DDBJ whole genome shotgun (WGS) entry which is preliminary data.</text>
</comment>
<evidence type="ECO:0000256" key="6">
    <source>
        <dbReference type="ARBA" id="ARBA00023186"/>
    </source>
</evidence>
<organism evidence="13 14">
    <name type="scientific">Fasciola gigantica</name>
    <name type="common">Giant liver fluke</name>
    <dbReference type="NCBI Taxonomy" id="46835"/>
    <lineage>
        <taxon>Eukaryota</taxon>
        <taxon>Metazoa</taxon>
        <taxon>Spiralia</taxon>
        <taxon>Lophotrochozoa</taxon>
        <taxon>Platyhelminthes</taxon>
        <taxon>Trematoda</taxon>
        <taxon>Digenea</taxon>
        <taxon>Plagiorchiida</taxon>
        <taxon>Echinostomata</taxon>
        <taxon>Echinostomatoidea</taxon>
        <taxon>Fasciolidae</taxon>
        <taxon>Fasciola</taxon>
    </lineage>
</organism>
<keyword evidence="4" id="KW-0186">Copper</keyword>
<evidence type="ECO:0000256" key="4">
    <source>
        <dbReference type="ARBA" id="ARBA00023008"/>
    </source>
</evidence>
<sequence>MPTYKFNMEMACEGCANAAKNVLKKLGDKIQSVETDVASQTVTVETELPQDEILKTLEKTQKKITVVS</sequence>
<dbReference type="PANTHER" id="PTHR46365">
    <property type="entry name" value="COPPER TRANSPORT PROTEIN ATOX1"/>
    <property type="match status" value="1"/>
</dbReference>
<dbReference type="GO" id="GO:0016531">
    <property type="term" value="F:copper chaperone activity"/>
    <property type="evidence" value="ECO:0007669"/>
    <property type="project" value="TreeGrafter"/>
</dbReference>
<dbReference type="GO" id="GO:0006825">
    <property type="term" value="P:copper ion transport"/>
    <property type="evidence" value="ECO:0007669"/>
    <property type="project" value="UniProtKB-KW"/>
</dbReference>
<dbReference type="PANTHER" id="PTHR46365:SF1">
    <property type="entry name" value="COPPER TRANSPORT PROTEIN ATOX1"/>
    <property type="match status" value="1"/>
</dbReference>
<dbReference type="STRING" id="46835.A0A504YGY6"/>
<dbReference type="GO" id="GO:0005829">
    <property type="term" value="C:cytosol"/>
    <property type="evidence" value="ECO:0007669"/>
    <property type="project" value="TreeGrafter"/>
</dbReference>
<evidence type="ECO:0000256" key="3">
    <source>
        <dbReference type="ARBA" id="ARBA00022796"/>
    </source>
</evidence>
<evidence type="ECO:0000256" key="9">
    <source>
        <dbReference type="ARBA" id="ARBA00040962"/>
    </source>
</evidence>
<dbReference type="OrthoDB" id="689350at2759"/>